<accession>A0A7W9PPD7</accession>
<evidence type="ECO:0000313" key="1">
    <source>
        <dbReference type="EMBL" id="MBB5924898.1"/>
    </source>
</evidence>
<reference evidence="1 2" key="1">
    <citation type="submission" date="2020-08" db="EMBL/GenBank/DDBJ databases">
        <title>Genomic Encyclopedia of Type Strains, Phase III (KMG-III): the genomes of soil and plant-associated and newly described type strains.</title>
        <authorList>
            <person name="Whitman W."/>
        </authorList>
    </citation>
    <scope>NUCLEOTIDE SEQUENCE [LARGE SCALE GENOMIC DNA]</scope>
    <source>
        <strain evidence="1 2">CECT 3313</strain>
    </source>
</reference>
<dbReference type="RefSeq" id="WP_184959190.1">
    <property type="nucleotide sequence ID" value="NZ_BAAAWF010000028.1"/>
</dbReference>
<comment type="caution">
    <text evidence="1">The sequence shown here is derived from an EMBL/GenBank/DDBJ whole genome shotgun (WGS) entry which is preliminary data.</text>
</comment>
<dbReference type="AlphaFoldDB" id="A0A7W9PPD7"/>
<gene>
    <name evidence="1" type="ORF">FHS34_000333</name>
</gene>
<name>A0A7W9PPD7_9ACTN</name>
<organism evidence="1 2">
    <name type="scientific">Streptomyces echinatus</name>
    <dbReference type="NCBI Taxonomy" id="67293"/>
    <lineage>
        <taxon>Bacteria</taxon>
        <taxon>Bacillati</taxon>
        <taxon>Actinomycetota</taxon>
        <taxon>Actinomycetes</taxon>
        <taxon>Kitasatosporales</taxon>
        <taxon>Streptomycetaceae</taxon>
        <taxon>Streptomyces</taxon>
    </lineage>
</organism>
<protein>
    <submittedName>
        <fullName evidence="1">Uncharacterized protein</fullName>
    </submittedName>
</protein>
<keyword evidence="2" id="KW-1185">Reference proteome</keyword>
<proteinExistence type="predicted"/>
<dbReference type="Proteomes" id="UP000585836">
    <property type="component" value="Unassembled WGS sequence"/>
</dbReference>
<sequence length="91" mass="10199">MRDVILPAPDAVDQWCELLIRTATREVGKQWTDPGEIHERRDLKRRAEGGTRTVPGHPALTRVLRQYIADEQLRPGDLLFRGSSAASSPVP</sequence>
<evidence type="ECO:0000313" key="2">
    <source>
        <dbReference type="Proteomes" id="UP000585836"/>
    </source>
</evidence>
<dbReference type="EMBL" id="JACHJK010000001">
    <property type="protein sequence ID" value="MBB5924898.1"/>
    <property type="molecule type" value="Genomic_DNA"/>
</dbReference>